<gene>
    <name evidence="2" type="ORF">SPAPADRAFT_57630</name>
</gene>
<evidence type="ECO:0000313" key="2">
    <source>
        <dbReference type="EMBL" id="EGW30195.1"/>
    </source>
</evidence>
<dbReference type="InParanoid" id="G3AVN0"/>
<keyword evidence="3" id="KW-1185">Reference proteome</keyword>
<dbReference type="PANTHER" id="PTHR13131">
    <property type="entry name" value="CYSTINOSIN"/>
    <property type="match status" value="1"/>
</dbReference>
<proteinExistence type="predicted"/>
<dbReference type="EMBL" id="GL996506">
    <property type="protein sequence ID" value="EGW30195.1"/>
    <property type="molecule type" value="Genomic_DNA"/>
</dbReference>
<dbReference type="RefSeq" id="XP_007377961.1">
    <property type="nucleotide sequence ID" value="XM_007377899.1"/>
</dbReference>
<feature type="transmembrane region" description="Helical" evidence="1">
    <location>
        <begin position="212"/>
        <end position="233"/>
    </location>
</feature>
<reference evidence="2 3" key="1">
    <citation type="journal article" date="2011" name="Proc. Natl. Acad. Sci. U.S.A.">
        <title>Comparative genomics of xylose-fermenting fungi for enhanced biofuel production.</title>
        <authorList>
            <person name="Wohlbach D.J."/>
            <person name="Kuo A."/>
            <person name="Sato T.K."/>
            <person name="Potts K.M."/>
            <person name="Salamov A.A."/>
            <person name="LaButti K.M."/>
            <person name="Sun H."/>
            <person name="Clum A."/>
            <person name="Pangilinan J.L."/>
            <person name="Lindquist E.A."/>
            <person name="Lucas S."/>
            <person name="Lapidus A."/>
            <person name="Jin M."/>
            <person name="Gunawan C."/>
            <person name="Balan V."/>
            <person name="Dale B.E."/>
            <person name="Jeffries T.W."/>
            <person name="Zinkel R."/>
            <person name="Barry K.W."/>
            <person name="Grigoriev I.V."/>
            <person name="Gasch A.P."/>
        </authorList>
    </citation>
    <scope>NUCLEOTIDE SEQUENCE [LARGE SCALE GENOMIC DNA]</scope>
    <source>
        <strain evidence="3">NRRL Y-27907 / 11-Y1</strain>
    </source>
</reference>
<dbReference type="OMA" id="YQAQFLY"/>
<feature type="transmembrane region" description="Helical" evidence="1">
    <location>
        <begin position="79"/>
        <end position="97"/>
    </location>
</feature>
<evidence type="ECO:0000256" key="1">
    <source>
        <dbReference type="SAM" id="Phobius"/>
    </source>
</evidence>
<dbReference type="AlphaFoldDB" id="G3AVN0"/>
<feature type="transmembrane region" description="Helical" evidence="1">
    <location>
        <begin position="182"/>
        <end position="200"/>
    </location>
</feature>
<dbReference type="OrthoDB" id="75720at2759"/>
<keyword evidence="1" id="KW-0472">Membrane</keyword>
<keyword evidence="1" id="KW-0812">Transmembrane</keyword>
<dbReference type="GO" id="GO:0005774">
    <property type="term" value="C:vacuolar membrane"/>
    <property type="evidence" value="ECO:0007669"/>
    <property type="project" value="TreeGrafter"/>
</dbReference>
<feature type="transmembrane region" description="Helical" evidence="1">
    <location>
        <begin position="37"/>
        <end position="59"/>
    </location>
</feature>
<dbReference type="FunCoup" id="G3AVN0">
    <property type="interactions" value="10"/>
</dbReference>
<dbReference type="GO" id="GO:0015184">
    <property type="term" value="F:L-cystine transmembrane transporter activity"/>
    <property type="evidence" value="ECO:0007669"/>
    <property type="project" value="TreeGrafter"/>
</dbReference>
<dbReference type="HOGENOM" id="CLU_095775_0_0_1"/>
<dbReference type="PANTHER" id="PTHR13131:SF5">
    <property type="entry name" value="CYSTINOSIN"/>
    <property type="match status" value="1"/>
</dbReference>
<keyword evidence="1" id="KW-1133">Transmembrane helix</keyword>
<dbReference type="Proteomes" id="UP000000709">
    <property type="component" value="Unassembled WGS sequence"/>
</dbReference>
<dbReference type="InterPro" id="IPR005282">
    <property type="entry name" value="LC_transporter"/>
</dbReference>
<organism evidence="3">
    <name type="scientific">Spathaspora passalidarum (strain NRRL Y-27907 / 11-Y1)</name>
    <dbReference type="NCBI Taxonomy" id="619300"/>
    <lineage>
        <taxon>Eukaryota</taxon>
        <taxon>Fungi</taxon>
        <taxon>Dikarya</taxon>
        <taxon>Ascomycota</taxon>
        <taxon>Saccharomycotina</taxon>
        <taxon>Pichiomycetes</taxon>
        <taxon>Debaryomycetaceae</taxon>
        <taxon>Spathaspora</taxon>
    </lineage>
</organism>
<sequence length="246" mass="28748">MSISNVSVSLSNILQLTSICYQLHFNKVKKSIYGLSYDMIILALVSAFTSMLSTILYSYDSLVRHQYVVRYSQYPEIPISYTVLILETVIFFAYTVLFRQLFTYSKSRNTNQGISHPCTFLLSTFFVILVYLVYMVCTSEPLYVLDIVDFIWMISKVSSAVKYIPQISMNWFGECVRGLHHHWLLLEGLAVLFMLISRYSMDVPFWNIPVNYPSWFVIGIQTSCIIILWRQFLIYAENKPRLKYAE</sequence>
<evidence type="ECO:0000313" key="3">
    <source>
        <dbReference type="Proteomes" id="UP000000709"/>
    </source>
</evidence>
<feature type="transmembrane region" description="Helical" evidence="1">
    <location>
        <begin position="118"/>
        <end position="136"/>
    </location>
</feature>
<dbReference type="GeneID" id="18872139"/>
<name>G3AVN0_SPAPN</name>
<accession>G3AVN0</accession>
<dbReference type="eggNOG" id="ENOG502RXGR">
    <property type="taxonomic scope" value="Eukaryota"/>
</dbReference>
<dbReference type="GO" id="GO:0000324">
    <property type="term" value="C:fungal-type vacuole"/>
    <property type="evidence" value="ECO:0007669"/>
    <property type="project" value="TreeGrafter"/>
</dbReference>
<protein>
    <submittedName>
        <fullName evidence="2">Uncharacterized protein</fullName>
    </submittedName>
</protein>
<dbReference type="KEGG" id="spaa:SPAPADRAFT_57630"/>